<dbReference type="GO" id="GO:0140359">
    <property type="term" value="F:ABC-type transporter activity"/>
    <property type="evidence" value="ECO:0007669"/>
    <property type="project" value="InterPro"/>
</dbReference>
<dbReference type="InterPro" id="IPR011527">
    <property type="entry name" value="ABC1_TM_dom"/>
</dbReference>
<keyword evidence="5 7" id="KW-1133">Transmembrane helix</keyword>
<dbReference type="InterPro" id="IPR039421">
    <property type="entry name" value="Type_1_exporter"/>
</dbReference>
<feature type="transmembrane region" description="Helical" evidence="7">
    <location>
        <begin position="123"/>
        <end position="144"/>
    </location>
</feature>
<dbReference type="EMBL" id="DPVV01000391">
    <property type="protein sequence ID" value="HCL03053.1"/>
    <property type="molecule type" value="Genomic_DNA"/>
</dbReference>
<dbReference type="InterPro" id="IPR003439">
    <property type="entry name" value="ABC_transporter-like_ATP-bd"/>
</dbReference>
<gene>
    <name evidence="10" type="ORF">DHW61_11710</name>
</gene>
<feature type="transmembrane region" description="Helical" evidence="7">
    <location>
        <begin position="12"/>
        <end position="40"/>
    </location>
</feature>
<name>A0A3D2X8W7_9FIRM</name>
<evidence type="ECO:0000256" key="1">
    <source>
        <dbReference type="ARBA" id="ARBA00004651"/>
    </source>
</evidence>
<dbReference type="GO" id="GO:0034040">
    <property type="term" value="F:ATPase-coupled lipid transmembrane transporter activity"/>
    <property type="evidence" value="ECO:0007669"/>
    <property type="project" value="TreeGrafter"/>
</dbReference>
<dbReference type="AlphaFoldDB" id="A0A3D2X8W7"/>
<accession>A0A3D2X8W7</accession>
<evidence type="ECO:0000256" key="4">
    <source>
        <dbReference type="ARBA" id="ARBA00022840"/>
    </source>
</evidence>
<evidence type="ECO:0000256" key="2">
    <source>
        <dbReference type="ARBA" id="ARBA00022692"/>
    </source>
</evidence>
<dbReference type="Gene3D" id="1.20.1560.10">
    <property type="entry name" value="ABC transporter type 1, transmembrane domain"/>
    <property type="match status" value="1"/>
</dbReference>
<evidence type="ECO:0000313" key="11">
    <source>
        <dbReference type="Proteomes" id="UP000262969"/>
    </source>
</evidence>
<organism evidence="10 11">
    <name type="scientific">Lachnoclostridium phytofermentans</name>
    <dbReference type="NCBI Taxonomy" id="66219"/>
    <lineage>
        <taxon>Bacteria</taxon>
        <taxon>Bacillati</taxon>
        <taxon>Bacillota</taxon>
        <taxon>Clostridia</taxon>
        <taxon>Lachnospirales</taxon>
        <taxon>Lachnospiraceae</taxon>
    </lineage>
</organism>
<dbReference type="PANTHER" id="PTHR24221">
    <property type="entry name" value="ATP-BINDING CASSETTE SUB-FAMILY B"/>
    <property type="match status" value="1"/>
</dbReference>
<dbReference type="GO" id="GO:0005524">
    <property type="term" value="F:ATP binding"/>
    <property type="evidence" value="ECO:0007669"/>
    <property type="project" value="UniProtKB-KW"/>
</dbReference>
<evidence type="ECO:0000259" key="8">
    <source>
        <dbReference type="PROSITE" id="PS50893"/>
    </source>
</evidence>
<dbReference type="Pfam" id="PF00664">
    <property type="entry name" value="ABC_membrane"/>
    <property type="match status" value="1"/>
</dbReference>
<dbReference type="SMART" id="SM00382">
    <property type="entry name" value="AAA"/>
    <property type="match status" value="1"/>
</dbReference>
<feature type="transmembrane region" description="Helical" evidence="7">
    <location>
        <begin position="150"/>
        <end position="169"/>
    </location>
</feature>
<dbReference type="PANTHER" id="PTHR24221:SF654">
    <property type="entry name" value="ATP-BINDING CASSETTE SUB-FAMILY B MEMBER 6"/>
    <property type="match status" value="1"/>
</dbReference>
<comment type="caution">
    <text evidence="10">The sequence shown here is derived from an EMBL/GenBank/DDBJ whole genome shotgun (WGS) entry which is preliminary data.</text>
</comment>
<dbReference type="InterPro" id="IPR003593">
    <property type="entry name" value="AAA+_ATPase"/>
</dbReference>
<evidence type="ECO:0008006" key="12">
    <source>
        <dbReference type="Google" id="ProtNLM"/>
    </source>
</evidence>
<sequence>MKELLLKRKGKFIQYLVASFMFNIDRYVQMGIFALIMWAVEKGRDANYTVVVIITILAAVYSAVSFVVSRMLRIGYMRDTILDVRKRAFDKILRMPFKQYSKKGKEIYLSNLINDINQFESDFFISFLNFLINIGMFVISFIILLFLDPALAAGMFGACVIIYLVSSLFSKKTVALKEEVSNASEEFTEEIANTFHGLEILKLNRIEDKFLQKSISSIRKVELKKCISSVFTEGQRNIIQILSFIVSSGVMVYLCINFKNGMSLALATFIFQIATVMSFNLVEVFPLWNAMKASIRIYHKITDDETEHKEQKEEKIEERTHSFDFQNEIVVSDVSFAYDNKSILTNANFSIKKGKKYLIKGVSGAGKSTLMNLLSMTFDNYEGEIKVDGTPYKTMVEKTFHDKVAFIYQDVFLFEDTIRNNITLYKDLPKERVEFAAKACELDFLIADKKLGLEEPLSENGKNLSGGQRQRISIARAIAKQAEILFVDEGTSSLNEDLGKEIEKVFLSLSQTVIAISHRYYEGVTDQYDYVLEIKNGQIHQYEAKEYFGEAVTC</sequence>
<dbReference type="SUPFAM" id="SSF90123">
    <property type="entry name" value="ABC transporter transmembrane region"/>
    <property type="match status" value="1"/>
</dbReference>
<evidence type="ECO:0000256" key="6">
    <source>
        <dbReference type="ARBA" id="ARBA00023136"/>
    </source>
</evidence>
<dbReference type="InterPro" id="IPR027417">
    <property type="entry name" value="P-loop_NTPase"/>
</dbReference>
<feature type="domain" description="ABC transporter" evidence="8">
    <location>
        <begin position="329"/>
        <end position="554"/>
    </location>
</feature>
<feature type="transmembrane region" description="Helical" evidence="7">
    <location>
        <begin position="238"/>
        <end position="256"/>
    </location>
</feature>
<protein>
    <recommendedName>
        <fullName evidence="12">ABC transporter related</fullName>
    </recommendedName>
</protein>
<dbReference type="Pfam" id="PF00005">
    <property type="entry name" value="ABC_tran"/>
    <property type="match status" value="1"/>
</dbReference>
<evidence type="ECO:0000259" key="9">
    <source>
        <dbReference type="PROSITE" id="PS50929"/>
    </source>
</evidence>
<feature type="transmembrane region" description="Helical" evidence="7">
    <location>
        <begin position="46"/>
        <end position="68"/>
    </location>
</feature>
<reference evidence="10 11" key="1">
    <citation type="journal article" date="2018" name="Nat. Biotechnol.">
        <title>A standardized bacterial taxonomy based on genome phylogeny substantially revises the tree of life.</title>
        <authorList>
            <person name="Parks D.H."/>
            <person name="Chuvochina M."/>
            <person name="Waite D.W."/>
            <person name="Rinke C."/>
            <person name="Skarshewski A."/>
            <person name="Chaumeil P.A."/>
            <person name="Hugenholtz P."/>
        </authorList>
    </citation>
    <scope>NUCLEOTIDE SEQUENCE [LARGE SCALE GENOMIC DNA]</scope>
    <source>
        <strain evidence="10">UBA11728</strain>
    </source>
</reference>
<dbReference type="InterPro" id="IPR017871">
    <property type="entry name" value="ABC_transporter-like_CS"/>
</dbReference>
<evidence type="ECO:0000313" key="10">
    <source>
        <dbReference type="EMBL" id="HCL03053.1"/>
    </source>
</evidence>
<dbReference type="PROSITE" id="PS50929">
    <property type="entry name" value="ABC_TM1F"/>
    <property type="match status" value="1"/>
</dbReference>
<dbReference type="PROSITE" id="PS50893">
    <property type="entry name" value="ABC_TRANSPORTER_2"/>
    <property type="match status" value="1"/>
</dbReference>
<dbReference type="Gene3D" id="3.40.50.300">
    <property type="entry name" value="P-loop containing nucleotide triphosphate hydrolases"/>
    <property type="match status" value="1"/>
</dbReference>
<evidence type="ECO:0000256" key="7">
    <source>
        <dbReference type="SAM" id="Phobius"/>
    </source>
</evidence>
<dbReference type="Proteomes" id="UP000262969">
    <property type="component" value="Unassembled WGS sequence"/>
</dbReference>
<evidence type="ECO:0000256" key="5">
    <source>
        <dbReference type="ARBA" id="ARBA00022989"/>
    </source>
</evidence>
<keyword evidence="4" id="KW-0067">ATP-binding</keyword>
<keyword evidence="3" id="KW-0547">Nucleotide-binding</keyword>
<dbReference type="GO" id="GO:0005886">
    <property type="term" value="C:plasma membrane"/>
    <property type="evidence" value="ECO:0007669"/>
    <property type="project" value="UniProtKB-SubCell"/>
</dbReference>
<dbReference type="PROSITE" id="PS00211">
    <property type="entry name" value="ABC_TRANSPORTER_1"/>
    <property type="match status" value="1"/>
</dbReference>
<evidence type="ECO:0000256" key="3">
    <source>
        <dbReference type="ARBA" id="ARBA00022741"/>
    </source>
</evidence>
<comment type="subcellular location">
    <subcellularLocation>
        <location evidence="1">Cell membrane</location>
        <topology evidence="1">Multi-pass membrane protein</topology>
    </subcellularLocation>
</comment>
<feature type="transmembrane region" description="Helical" evidence="7">
    <location>
        <begin position="262"/>
        <end position="282"/>
    </location>
</feature>
<dbReference type="SUPFAM" id="SSF52540">
    <property type="entry name" value="P-loop containing nucleoside triphosphate hydrolases"/>
    <property type="match status" value="1"/>
</dbReference>
<proteinExistence type="predicted"/>
<dbReference type="GO" id="GO:0016887">
    <property type="term" value="F:ATP hydrolysis activity"/>
    <property type="evidence" value="ECO:0007669"/>
    <property type="project" value="InterPro"/>
</dbReference>
<keyword evidence="2 7" id="KW-0812">Transmembrane</keyword>
<feature type="domain" description="ABC transmembrane type-1" evidence="9">
    <location>
        <begin position="12"/>
        <end position="293"/>
    </location>
</feature>
<dbReference type="InterPro" id="IPR036640">
    <property type="entry name" value="ABC1_TM_sf"/>
</dbReference>
<keyword evidence="6 7" id="KW-0472">Membrane</keyword>